<keyword evidence="8" id="KW-1185">Reference proteome</keyword>
<evidence type="ECO:0000256" key="2">
    <source>
        <dbReference type="ARBA" id="ARBA00010333"/>
    </source>
</evidence>
<dbReference type="PROSITE" id="PS01039">
    <property type="entry name" value="SBP_BACTERIAL_3"/>
    <property type="match status" value="1"/>
</dbReference>
<evidence type="ECO:0000313" key="7">
    <source>
        <dbReference type="EMBL" id="PYD68275.1"/>
    </source>
</evidence>
<comment type="caution">
    <text evidence="7">The sequence shown here is derived from an EMBL/GenBank/DDBJ whole genome shotgun (WGS) entry which is preliminary data.</text>
</comment>
<dbReference type="Proteomes" id="UP000247371">
    <property type="component" value="Unassembled WGS sequence"/>
</dbReference>
<evidence type="ECO:0000313" key="8">
    <source>
        <dbReference type="Proteomes" id="UP000247371"/>
    </source>
</evidence>
<feature type="chain" id="PRO_5015995898" evidence="5">
    <location>
        <begin position="24"/>
        <end position="283"/>
    </location>
</feature>
<dbReference type="PANTHER" id="PTHR35936">
    <property type="entry name" value="MEMBRANE-BOUND LYTIC MUREIN TRANSGLYCOSYLASE F"/>
    <property type="match status" value="1"/>
</dbReference>
<evidence type="ECO:0000256" key="4">
    <source>
        <dbReference type="RuleBase" id="RU003744"/>
    </source>
</evidence>
<evidence type="ECO:0000256" key="3">
    <source>
        <dbReference type="ARBA" id="ARBA00022729"/>
    </source>
</evidence>
<gene>
    <name evidence="7" type="ORF">CFR76_15980</name>
</gene>
<evidence type="ECO:0000259" key="6">
    <source>
        <dbReference type="SMART" id="SM00062"/>
    </source>
</evidence>
<dbReference type="EMBL" id="NKUB01000042">
    <property type="protein sequence ID" value="PYD68275.1"/>
    <property type="molecule type" value="Genomic_DNA"/>
</dbReference>
<feature type="signal peptide" evidence="5">
    <location>
        <begin position="1"/>
        <end position="23"/>
    </location>
</feature>
<evidence type="ECO:0000256" key="5">
    <source>
        <dbReference type="SAM" id="SignalP"/>
    </source>
</evidence>
<dbReference type="Gene3D" id="3.40.190.10">
    <property type="entry name" value="Periplasmic binding protein-like II"/>
    <property type="match status" value="2"/>
</dbReference>
<keyword evidence="3 5" id="KW-0732">Signal</keyword>
<comment type="subcellular location">
    <subcellularLocation>
        <location evidence="1">Cell envelope</location>
    </subcellularLocation>
</comment>
<accession>A0A2V4RI08</accession>
<feature type="domain" description="Solute-binding protein family 3/N-terminal" evidence="6">
    <location>
        <begin position="29"/>
        <end position="278"/>
    </location>
</feature>
<dbReference type="InterPro" id="IPR001638">
    <property type="entry name" value="Solute-binding_3/MltF_N"/>
</dbReference>
<dbReference type="SMART" id="SM00062">
    <property type="entry name" value="PBPb"/>
    <property type="match status" value="1"/>
</dbReference>
<proteinExistence type="inferred from homology"/>
<organism evidence="7 8">
    <name type="scientific">Komagataeibacter swingsii</name>
    <dbReference type="NCBI Taxonomy" id="215220"/>
    <lineage>
        <taxon>Bacteria</taxon>
        <taxon>Pseudomonadati</taxon>
        <taxon>Pseudomonadota</taxon>
        <taxon>Alphaproteobacteria</taxon>
        <taxon>Acetobacterales</taxon>
        <taxon>Acetobacteraceae</taxon>
        <taxon>Komagataeibacter</taxon>
    </lineage>
</organism>
<dbReference type="AlphaFoldDB" id="A0A2V4RI08"/>
<dbReference type="PANTHER" id="PTHR35936:SF17">
    <property type="entry name" value="ARGININE-BINDING EXTRACELLULAR PROTEIN ARTP"/>
    <property type="match status" value="1"/>
</dbReference>
<name>A0A2V4RI08_9PROT</name>
<dbReference type="InterPro" id="IPR018313">
    <property type="entry name" value="SBP_3_CS"/>
</dbReference>
<dbReference type="SUPFAM" id="SSF53850">
    <property type="entry name" value="Periplasmic binding protein-like II"/>
    <property type="match status" value="1"/>
</dbReference>
<sequence length="283" mass="30305">MPLRATCLAIACMLLAFPASGRAAGQPRRITIATEGTYPPWDFAKPDGSYAGYEMDLVKILCQRMNATCRVVTQDWNGLIPGLRVGQYDAIIASMGITEERSRVVAFSIPYTRAPNGFLTTGASPLAHLPHDGTSFDLTRDPQPAHAALDALKTDLAGKVIGVQTGSTAAVFAEAYLRGLTVMEYPSFEQLGMELAAGRIDIAIANVTTFRTLMEEAPKGSLVMTGPTFSGGVLGSDTTNMAFRPDDDDLRNAFNAALASVNHDGTNRALSEKWFGTDISIHD</sequence>
<dbReference type="Pfam" id="PF00497">
    <property type="entry name" value="SBP_bac_3"/>
    <property type="match status" value="1"/>
</dbReference>
<dbReference type="RefSeq" id="WP_110557844.1">
    <property type="nucleotide sequence ID" value="NZ_NKUB01000042.1"/>
</dbReference>
<protein>
    <submittedName>
        <fullName evidence="7">ABC transporter substrate-binding protein</fullName>
    </submittedName>
</protein>
<reference evidence="7 8" key="1">
    <citation type="submission" date="2017-07" db="EMBL/GenBank/DDBJ databases">
        <title>A draft genome sequence of Komagataeibacter swingsii LMG 22125.</title>
        <authorList>
            <person name="Skraban J."/>
            <person name="Cleenwerck I."/>
            <person name="Vandamme P."/>
            <person name="Trcek J."/>
        </authorList>
    </citation>
    <scope>NUCLEOTIDE SEQUENCE [LARGE SCALE GENOMIC DNA]</scope>
    <source>
        <strain evidence="7 8">LMG 22125</strain>
    </source>
</reference>
<evidence type="ECO:0000256" key="1">
    <source>
        <dbReference type="ARBA" id="ARBA00004196"/>
    </source>
</evidence>
<comment type="similarity">
    <text evidence="2 4">Belongs to the bacterial solute-binding protein 3 family.</text>
</comment>
<dbReference type="GO" id="GO:0030313">
    <property type="term" value="C:cell envelope"/>
    <property type="evidence" value="ECO:0007669"/>
    <property type="project" value="UniProtKB-SubCell"/>
</dbReference>